<dbReference type="InterPro" id="IPR021027">
    <property type="entry name" value="Transposase_put_HTH"/>
</dbReference>
<protein>
    <submittedName>
        <fullName evidence="10">Transposase</fullName>
    </submittedName>
</protein>
<evidence type="ECO:0000256" key="3">
    <source>
        <dbReference type="ARBA" id="ARBA00022723"/>
    </source>
</evidence>
<evidence type="ECO:0000256" key="1">
    <source>
        <dbReference type="ARBA" id="ARBA00008761"/>
    </source>
</evidence>
<dbReference type="Pfam" id="PF12323">
    <property type="entry name" value="HTH_OrfB_IS605"/>
    <property type="match status" value="1"/>
</dbReference>
<dbReference type="NCBIfam" id="NF040570">
    <property type="entry name" value="guided_TnpB"/>
    <property type="match status" value="1"/>
</dbReference>
<dbReference type="InterPro" id="IPR001959">
    <property type="entry name" value="Transposase"/>
</dbReference>
<keyword evidence="3" id="KW-0479">Metal-binding</keyword>
<keyword evidence="5" id="KW-0238">DNA-binding</keyword>
<evidence type="ECO:0000259" key="8">
    <source>
        <dbReference type="Pfam" id="PF07282"/>
    </source>
</evidence>
<sequence length="487" mass="55373">MYSTNMSSILQSGVRFRAYPDTGLASILARWIGCQRFIYNSKVSEDRLFAAQRRLELVWGNSEVKAPLDQAYAQFKDRELTPWLYEVPSQILRNGAVRWMNAKRRQLKKLGNAPRRRTRRDFNSVRVTGELFRFVQTAAGPVIQLGTKAEPVGRLPFKAHRPFGLPKSIVLREVAGQWFVSFCYEHESNVIARKPHELAYELNALDDATLARVTLGLDRNVADNCVATSAGEQLRFDPLTVKRMQRKEIGAKRYQRRMARSQNGSANRRKLVRRLARRLDYATRVRNDFAHRLTYRLVNSEARFFVLEDLKVGNMSRRPKAVKDERTGKWLRNRAKAKAGLNRKILASCWGRIDAFLRYKAGKKNKLVGKVPAQNSSRGCSRCGHIHADNRDARRFVCVRCGLTLHADHNAGINIKTLGIGALRDGAFFVEKPKKRIAFRRTDSIPTGGTPEVACGANISPDPRPAWVRQCATKQESCVARRRSIGL</sequence>
<dbReference type="Proteomes" id="UP000054596">
    <property type="component" value="Unassembled WGS sequence"/>
</dbReference>
<dbReference type="EMBL" id="FCOJ02000086">
    <property type="protein sequence ID" value="SAK93601.1"/>
    <property type="molecule type" value="Genomic_DNA"/>
</dbReference>
<dbReference type="Pfam" id="PF01385">
    <property type="entry name" value="OrfB_IS605"/>
    <property type="match status" value="1"/>
</dbReference>
<evidence type="ECO:0000313" key="11">
    <source>
        <dbReference type="Proteomes" id="UP000054596"/>
    </source>
</evidence>
<name>A0A158DG67_9BURK</name>
<dbReference type="Pfam" id="PF07282">
    <property type="entry name" value="Cas12f1-like_TNB"/>
    <property type="match status" value="1"/>
</dbReference>
<evidence type="ECO:0000259" key="7">
    <source>
        <dbReference type="Pfam" id="PF01385"/>
    </source>
</evidence>
<evidence type="ECO:0000256" key="5">
    <source>
        <dbReference type="ARBA" id="ARBA00023125"/>
    </source>
</evidence>
<dbReference type="GO" id="GO:0032196">
    <property type="term" value="P:transposition"/>
    <property type="evidence" value="ECO:0007669"/>
    <property type="project" value="UniProtKB-KW"/>
</dbReference>
<keyword evidence="11" id="KW-1185">Reference proteome</keyword>
<evidence type="ECO:0000313" key="10">
    <source>
        <dbReference type="EMBL" id="SAK93601.1"/>
    </source>
</evidence>
<feature type="domain" description="Cas12f1-like TNB" evidence="8">
    <location>
        <begin position="350"/>
        <end position="415"/>
    </location>
</feature>
<comment type="similarity">
    <text evidence="1">In the C-terminal section; belongs to the transposase 35 family.</text>
</comment>
<evidence type="ECO:0000256" key="2">
    <source>
        <dbReference type="ARBA" id="ARBA00022578"/>
    </source>
</evidence>
<dbReference type="AlphaFoldDB" id="A0A158DG67"/>
<dbReference type="GO" id="GO:0003677">
    <property type="term" value="F:DNA binding"/>
    <property type="evidence" value="ECO:0007669"/>
    <property type="project" value="UniProtKB-KW"/>
</dbReference>
<organism evidence="10 11">
    <name type="scientific">Caballeronia glebae</name>
    <dbReference type="NCBI Taxonomy" id="1777143"/>
    <lineage>
        <taxon>Bacteria</taxon>
        <taxon>Pseudomonadati</taxon>
        <taxon>Pseudomonadota</taxon>
        <taxon>Betaproteobacteria</taxon>
        <taxon>Burkholderiales</taxon>
        <taxon>Burkholderiaceae</taxon>
        <taxon>Caballeronia</taxon>
    </lineage>
</organism>
<evidence type="ECO:0000259" key="9">
    <source>
        <dbReference type="Pfam" id="PF12323"/>
    </source>
</evidence>
<gene>
    <name evidence="10" type="ORF">AWB82_06726</name>
</gene>
<keyword evidence="2" id="KW-0815">Transposition</keyword>
<dbReference type="GO" id="GO:0046872">
    <property type="term" value="F:metal ion binding"/>
    <property type="evidence" value="ECO:0007669"/>
    <property type="project" value="UniProtKB-KW"/>
</dbReference>
<comment type="caution">
    <text evidence="10">The sequence shown here is derived from an EMBL/GenBank/DDBJ whole genome shotgun (WGS) entry which is preliminary data.</text>
</comment>
<dbReference type="STRING" id="1777143.AWB82_06726"/>
<reference evidence="10" key="1">
    <citation type="submission" date="2016-01" db="EMBL/GenBank/DDBJ databases">
        <authorList>
            <person name="Peeters C."/>
        </authorList>
    </citation>
    <scope>NUCLEOTIDE SEQUENCE [LARGE SCALE GENOMIC DNA]</scope>
    <source>
        <strain evidence="10">LMG 29325</strain>
    </source>
</reference>
<accession>A0A158DG67</accession>
<feature type="domain" description="Transposase putative helix-turn-helix" evidence="9">
    <location>
        <begin position="11"/>
        <end position="40"/>
    </location>
</feature>
<dbReference type="InterPro" id="IPR010095">
    <property type="entry name" value="Cas12f1-like_TNB"/>
</dbReference>
<dbReference type="GO" id="GO:0006310">
    <property type="term" value="P:DNA recombination"/>
    <property type="evidence" value="ECO:0007669"/>
    <property type="project" value="UniProtKB-KW"/>
</dbReference>
<keyword evidence="4" id="KW-0862">Zinc</keyword>
<proteinExistence type="inferred from homology"/>
<keyword evidence="6" id="KW-0233">DNA recombination</keyword>
<evidence type="ECO:0000256" key="6">
    <source>
        <dbReference type="ARBA" id="ARBA00023172"/>
    </source>
</evidence>
<evidence type="ECO:0000256" key="4">
    <source>
        <dbReference type="ARBA" id="ARBA00022833"/>
    </source>
</evidence>
<feature type="domain" description="Probable transposase IS891/IS1136/IS1341" evidence="7">
    <location>
        <begin position="211"/>
        <end position="317"/>
    </location>
</feature>